<comment type="cofactor">
    <cofactor evidence="7">
        <name>Zn(2+)</name>
        <dbReference type="ChEBI" id="CHEBI:29105"/>
    </cofactor>
    <text evidence="7">Binds 1 zinc ion.</text>
</comment>
<dbReference type="AlphaFoldDB" id="A0A2K9F0Q4"/>
<dbReference type="RefSeq" id="WP_101461796.1">
    <property type="nucleotide sequence ID" value="NZ_CP025408.1"/>
</dbReference>
<dbReference type="Gene3D" id="1.10.1370.10">
    <property type="entry name" value="Neurolysin, domain 3"/>
    <property type="match status" value="1"/>
</dbReference>
<keyword evidence="4 7" id="KW-0378">Hydrolase</keyword>
<dbReference type="GO" id="GO:0005829">
    <property type="term" value="C:cytosol"/>
    <property type="evidence" value="ECO:0007669"/>
    <property type="project" value="TreeGrafter"/>
</dbReference>
<organism evidence="9 10">
    <name type="scientific">Paracoccus tegillarcae</name>
    <dbReference type="NCBI Taxonomy" id="1529068"/>
    <lineage>
        <taxon>Bacteria</taxon>
        <taxon>Pseudomonadati</taxon>
        <taxon>Pseudomonadota</taxon>
        <taxon>Alphaproteobacteria</taxon>
        <taxon>Rhodobacterales</taxon>
        <taxon>Paracoccaceae</taxon>
        <taxon>Paracoccus</taxon>
    </lineage>
</organism>
<proteinExistence type="inferred from homology"/>
<keyword evidence="2 7" id="KW-0645">Protease</keyword>
<accession>A0A2K9F0Q4</accession>
<sequence>MNPELTNWTGPHGLPRFDLIEDADFAPVIDAELIRAEAAIEAIAANPAPADFANTVAALETAEEPLERAISVFYTLASVASNPQRQALERDLAPRLAAYGNKVMMDPRLFQRVQTVASDNADLPAQDQRITELQLRARRRAGAGLAPDDRARLAQINERLASLTTQFSQNVLADERDFVMAIPDDRLAGLPDWLRGAMQAASRERDTTGHVITLSRSLIVPFLELADDRALREVAQKAWAARGSGEGAGGAETDNRPIVTEILALRHEKARLLDYDDFASFRLEPEMARDASRVEDLLMQVWQPALARARQDETALTRMLREDGGNGALEAWDWRYYAARRKREQHEFDPDDLKPYLTLDAMIGAVFDSAKRLFGLDVEPFEAPLWAPEARAWQITRDGKLMAIFLGDYFARPGKRSGAWCSNLQPQHKIGAGQRPIVVNVCNFTPPDTPGAPAFLSWDDAGTLFHEFGHALHHILSDVEWPSIAGTSVALDFVELPSQLYEHWLEQPQVLKEHARHFETGEPLPQALLDRLLASDKADAGFSTVEYLESALVDLALHRGEAPADPAARKADLLARLDAPTAIPLRHDTPHFGHVFSGSHYASGYYSYLWSEVMDADAFEAFRETGDVFDRATAQRLEDEILSRGGSAQADELWLAFRERMPGVGPLLKGRGLA</sequence>
<evidence type="ECO:0000256" key="6">
    <source>
        <dbReference type="ARBA" id="ARBA00023049"/>
    </source>
</evidence>
<dbReference type="OrthoDB" id="9773538at2"/>
<keyword evidence="3 7" id="KW-0479">Metal-binding</keyword>
<evidence type="ECO:0000313" key="10">
    <source>
        <dbReference type="Proteomes" id="UP000233742"/>
    </source>
</evidence>
<name>A0A2K9F0Q4_9RHOB</name>
<evidence type="ECO:0000256" key="7">
    <source>
        <dbReference type="RuleBase" id="RU003435"/>
    </source>
</evidence>
<reference evidence="9 10" key="1">
    <citation type="submission" date="2017-12" db="EMBL/GenBank/DDBJ databases">
        <authorList>
            <person name="Hurst M.R.H."/>
        </authorList>
    </citation>
    <scope>NUCLEOTIDE SEQUENCE [LARGE SCALE GENOMIC DNA]</scope>
    <source>
        <strain evidence="9 10">BM15</strain>
    </source>
</reference>
<protein>
    <submittedName>
        <fullName evidence="9">Peptidase M3</fullName>
    </submittedName>
</protein>
<evidence type="ECO:0000256" key="3">
    <source>
        <dbReference type="ARBA" id="ARBA00022723"/>
    </source>
</evidence>
<dbReference type="GO" id="GO:0004222">
    <property type="term" value="F:metalloendopeptidase activity"/>
    <property type="evidence" value="ECO:0007669"/>
    <property type="project" value="InterPro"/>
</dbReference>
<comment type="similarity">
    <text evidence="1 7">Belongs to the peptidase M3 family.</text>
</comment>
<dbReference type="GO" id="GO:0006508">
    <property type="term" value="P:proteolysis"/>
    <property type="evidence" value="ECO:0007669"/>
    <property type="project" value="UniProtKB-KW"/>
</dbReference>
<evidence type="ECO:0000256" key="5">
    <source>
        <dbReference type="ARBA" id="ARBA00022833"/>
    </source>
</evidence>
<evidence type="ECO:0000256" key="1">
    <source>
        <dbReference type="ARBA" id="ARBA00006040"/>
    </source>
</evidence>
<dbReference type="PANTHER" id="PTHR43660">
    <property type="entry name" value="DIPEPTIDYL CARBOXYPEPTIDASE"/>
    <property type="match status" value="1"/>
</dbReference>
<gene>
    <name evidence="9" type="ORF">CUV01_01920</name>
</gene>
<dbReference type="InterPro" id="IPR045090">
    <property type="entry name" value="Pept_M3A_M3B"/>
</dbReference>
<dbReference type="EMBL" id="CP025408">
    <property type="protein sequence ID" value="AUH35144.1"/>
    <property type="molecule type" value="Genomic_DNA"/>
</dbReference>
<keyword evidence="6 7" id="KW-0482">Metalloprotease</keyword>
<dbReference type="GO" id="GO:0046872">
    <property type="term" value="F:metal ion binding"/>
    <property type="evidence" value="ECO:0007669"/>
    <property type="project" value="UniProtKB-UniRule"/>
</dbReference>
<dbReference type="InterPro" id="IPR034005">
    <property type="entry name" value="M3A_DCP"/>
</dbReference>
<evidence type="ECO:0000256" key="4">
    <source>
        <dbReference type="ARBA" id="ARBA00022801"/>
    </source>
</evidence>
<dbReference type="SUPFAM" id="SSF55486">
    <property type="entry name" value="Metalloproteases ('zincins'), catalytic domain"/>
    <property type="match status" value="1"/>
</dbReference>
<keyword evidence="5 7" id="KW-0862">Zinc</keyword>
<dbReference type="Gene3D" id="3.40.390.10">
    <property type="entry name" value="Collagenase (Catalytic Domain)"/>
    <property type="match status" value="1"/>
</dbReference>
<evidence type="ECO:0000256" key="2">
    <source>
        <dbReference type="ARBA" id="ARBA00022670"/>
    </source>
</evidence>
<dbReference type="InterPro" id="IPR001567">
    <property type="entry name" value="Pept_M3A_M3B_dom"/>
</dbReference>
<dbReference type="InterPro" id="IPR024079">
    <property type="entry name" value="MetalloPept_cat_dom_sf"/>
</dbReference>
<dbReference type="CDD" id="cd06456">
    <property type="entry name" value="M3A_DCP"/>
    <property type="match status" value="1"/>
</dbReference>
<keyword evidence="10" id="KW-1185">Reference proteome</keyword>
<feature type="domain" description="Peptidase M3A/M3B catalytic" evidence="8">
    <location>
        <begin position="225"/>
        <end position="672"/>
    </location>
</feature>
<dbReference type="PANTHER" id="PTHR43660:SF1">
    <property type="entry name" value="DIPEPTIDYL CARBOXYPEPTIDASE"/>
    <property type="match status" value="1"/>
</dbReference>
<dbReference type="InterPro" id="IPR024077">
    <property type="entry name" value="Neurolysin/TOP_dom2"/>
</dbReference>
<dbReference type="Gene3D" id="1.10.1370.40">
    <property type="match status" value="1"/>
</dbReference>
<dbReference type="KEGG" id="paro:CUV01_01920"/>
<evidence type="ECO:0000259" key="8">
    <source>
        <dbReference type="Pfam" id="PF01432"/>
    </source>
</evidence>
<dbReference type="GO" id="GO:0004180">
    <property type="term" value="F:carboxypeptidase activity"/>
    <property type="evidence" value="ECO:0007669"/>
    <property type="project" value="TreeGrafter"/>
</dbReference>
<dbReference type="Pfam" id="PF01432">
    <property type="entry name" value="Peptidase_M3"/>
    <property type="match status" value="1"/>
</dbReference>
<dbReference type="Proteomes" id="UP000233742">
    <property type="component" value="Chromosome"/>
</dbReference>
<evidence type="ECO:0000313" key="9">
    <source>
        <dbReference type="EMBL" id="AUH35144.1"/>
    </source>
</evidence>